<evidence type="ECO:0000256" key="3">
    <source>
        <dbReference type="ARBA" id="ARBA00022525"/>
    </source>
</evidence>
<feature type="domain" description="Chaplin" evidence="9">
    <location>
        <begin position="48"/>
        <end position="88"/>
    </location>
</feature>
<keyword evidence="6 7" id="KW-0034">Amyloid</keyword>
<proteinExistence type="predicted"/>
<feature type="signal peptide" evidence="8">
    <location>
        <begin position="1"/>
        <end position="27"/>
    </location>
</feature>
<keyword evidence="5" id="KW-0130">Cell adhesion</keyword>
<dbReference type="InterPro" id="IPR005528">
    <property type="entry name" value="ChpA-H"/>
</dbReference>
<dbReference type="KEGG" id="sgv:B1H19_15725"/>
<evidence type="ECO:0000259" key="9">
    <source>
        <dbReference type="PROSITE" id="PS51884"/>
    </source>
</evidence>
<dbReference type="GO" id="GO:0007155">
    <property type="term" value="P:cell adhesion"/>
    <property type="evidence" value="ECO:0007669"/>
    <property type="project" value="UniProtKB-KW"/>
</dbReference>
<evidence type="ECO:0000256" key="1">
    <source>
        <dbReference type="ARBA" id="ARBA00004191"/>
    </source>
</evidence>
<dbReference type="Pfam" id="PF03777">
    <property type="entry name" value="ChpA-C"/>
    <property type="match status" value="1"/>
</dbReference>
<dbReference type="STRING" id="553510.B1H19_15725"/>
<organism evidence="10 11">
    <name type="scientific">Streptomyces gilvosporeus</name>
    <dbReference type="NCBI Taxonomy" id="553510"/>
    <lineage>
        <taxon>Bacteria</taxon>
        <taxon>Bacillati</taxon>
        <taxon>Actinomycetota</taxon>
        <taxon>Actinomycetes</taxon>
        <taxon>Kitasatosporales</taxon>
        <taxon>Streptomycetaceae</taxon>
        <taxon>Streptomyces</taxon>
    </lineage>
</organism>
<evidence type="ECO:0000256" key="8">
    <source>
        <dbReference type="SAM" id="SignalP"/>
    </source>
</evidence>
<dbReference type="EMBL" id="CP020569">
    <property type="protein sequence ID" value="ARF55442.1"/>
    <property type="molecule type" value="Genomic_DNA"/>
</dbReference>
<dbReference type="AlphaFoldDB" id="A0A1V0TRY9"/>
<evidence type="ECO:0000256" key="6">
    <source>
        <dbReference type="ARBA" id="ARBA00023087"/>
    </source>
</evidence>
<keyword evidence="4 8" id="KW-0732">Signal</keyword>
<dbReference type="Proteomes" id="UP000192726">
    <property type="component" value="Chromosome"/>
</dbReference>
<evidence type="ECO:0000313" key="10">
    <source>
        <dbReference type="EMBL" id="ARF55442.1"/>
    </source>
</evidence>
<dbReference type="OrthoDB" id="3544424at2"/>
<keyword evidence="11" id="KW-1185">Reference proteome</keyword>
<evidence type="ECO:0000256" key="4">
    <source>
        <dbReference type="ARBA" id="ARBA00022729"/>
    </source>
</evidence>
<keyword evidence="3" id="KW-0964">Secreted</keyword>
<sequence>MKRFVRTTTMAAVSCAMVLGGASVATAGGHHHHHGRGGATAIGFAKHSPGAFSGNVIQVPIDIPINVCGNSVDFLALINPAFGNICINK</sequence>
<evidence type="ECO:0000256" key="7">
    <source>
        <dbReference type="PROSITE-ProRule" id="PRU01232"/>
    </source>
</evidence>
<evidence type="ECO:0000256" key="2">
    <source>
        <dbReference type="ARBA" id="ARBA00022512"/>
    </source>
</evidence>
<dbReference type="PROSITE" id="PS51884">
    <property type="entry name" value="CHAPLIN"/>
    <property type="match status" value="1"/>
</dbReference>
<reference evidence="10 11" key="1">
    <citation type="submission" date="2017-04" db="EMBL/GenBank/DDBJ databases">
        <title>Complete Genome Sequence of Streptomyces gilvosporeus F607, a Capable Producer of Natamycin.</title>
        <authorList>
            <person name="Zong G."/>
            <person name="Zhong C."/>
            <person name="Fu J."/>
            <person name="Qin R."/>
            <person name="Cao G."/>
        </authorList>
    </citation>
    <scope>NUCLEOTIDE SEQUENCE [LARGE SCALE GENOMIC DNA]</scope>
    <source>
        <strain evidence="10 11">F607</strain>
    </source>
</reference>
<evidence type="ECO:0000256" key="5">
    <source>
        <dbReference type="ARBA" id="ARBA00022889"/>
    </source>
</evidence>
<keyword evidence="2" id="KW-0134">Cell wall</keyword>
<accession>A0A1V0TRY9</accession>
<comment type="subcellular location">
    <subcellularLocation>
        <location evidence="1">Secreted</location>
        <location evidence="1">Cell wall</location>
    </subcellularLocation>
</comment>
<protein>
    <recommendedName>
        <fullName evidence="9">Chaplin domain-containing protein</fullName>
    </recommendedName>
</protein>
<name>A0A1V0TRY9_9ACTN</name>
<dbReference type="RefSeq" id="WP_083105343.1">
    <property type="nucleotide sequence ID" value="NZ_CP020569.1"/>
</dbReference>
<feature type="chain" id="PRO_5038772316" description="Chaplin domain-containing protein" evidence="8">
    <location>
        <begin position="28"/>
        <end position="89"/>
    </location>
</feature>
<evidence type="ECO:0000313" key="11">
    <source>
        <dbReference type="Proteomes" id="UP000192726"/>
    </source>
</evidence>
<gene>
    <name evidence="10" type="ORF">B1H19_15725</name>
</gene>